<name>A0ABR3EM81_9AGAR</name>
<feature type="region of interest" description="Disordered" evidence="3">
    <location>
        <begin position="132"/>
        <end position="168"/>
    </location>
</feature>
<evidence type="ECO:0000259" key="4">
    <source>
        <dbReference type="PROSITE" id="PS50002"/>
    </source>
</evidence>
<dbReference type="Pfam" id="PF07653">
    <property type="entry name" value="SH3_2"/>
    <property type="match status" value="1"/>
</dbReference>
<keyword evidence="1 2" id="KW-0728">SH3 domain</keyword>
<dbReference type="SMART" id="SM00326">
    <property type="entry name" value="SH3"/>
    <property type="match status" value="1"/>
</dbReference>
<dbReference type="InterPro" id="IPR001452">
    <property type="entry name" value="SH3_domain"/>
</dbReference>
<feature type="compositionally biased region" description="Acidic residues" evidence="3">
    <location>
        <begin position="62"/>
        <end position="73"/>
    </location>
</feature>
<comment type="caution">
    <text evidence="5">The sequence shown here is derived from an EMBL/GenBank/DDBJ whole genome shotgun (WGS) entry which is preliminary data.</text>
</comment>
<accession>A0ABR3EM81</accession>
<sequence length="669" mass="73710">MSRSGHTERDPPVDQEAEDCERAVSNVGVAVLLDTERFATQSSRAPSRKRKRATNNPFLALEAEDGDEDEDPVDSGAGVLGTFAVQGTESLHLRLNSNTMLKNFAEAYISEQSSGRRHRMDALLNRLERNALSSFSSAKEQSESEPGSSKRMRRDAGPNPPPPTSWEAKTYSFQRIMLSKSKWTPEISVGTWVSVESGGYGGEVGLVVGLRDGTSAEPDDEDGAEEEQKENPCPKPNALSPKAEVLLIPRIPQHNPTLEKNPVHRKRFIRDLFGLASAAAFSSKKPKQVCLDTPACSDSNLCKHPKRVKVGSMQFEYGLLRKTILISKLRIAFTMPFSLATTFYVSRHPSVLEKASQIPPPSNWTIELGDEINAVRWSRKKGSAESEEDQNGVEEREFLAMELDVGRDGGCTGVVESVSEISCEVKLESGFSYRIPLILVRKKIPLGARVALPGGEDGLVLELKGLSVAAVSTMTPPWSLAQVIRDYHVNMLKLIRGNPQPTSQLPSQLQLPRATQQKWYPAPSSILRASLEPPFLRAIRDHIGPTEEELSFTVGDEIKILQEPQGVRQWWYGELAGIQGFVAAAHVVLVESRGPMTPVAPWKDLSVIIIGKHPRKGEIGLVQDVNVRRDMSKSGLMVRIALQTITASSGQSVFEIDYDNLRTLGYAFE</sequence>
<organism evidence="5 6">
    <name type="scientific">Marasmius crinis-equi</name>
    <dbReference type="NCBI Taxonomy" id="585013"/>
    <lineage>
        <taxon>Eukaryota</taxon>
        <taxon>Fungi</taxon>
        <taxon>Dikarya</taxon>
        <taxon>Basidiomycota</taxon>
        <taxon>Agaricomycotina</taxon>
        <taxon>Agaricomycetes</taxon>
        <taxon>Agaricomycetidae</taxon>
        <taxon>Agaricales</taxon>
        <taxon>Marasmiineae</taxon>
        <taxon>Marasmiaceae</taxon>
        <taxon>Marasmius</taxon>
    </lineage>
</organism>
<protein>
    <recommendedName>
        <fullName evidence="4">SH3 domain-containing protein</fullName>
    </recommendedName>
</protein>
<feature type="region of interest" description="Disordered" evidence="3">
    <location>
        <begin position="1"/>
        <end position="21"/>
    </location>
</feature>
<feature type="compositionally biased region" description="Basic and acidic residues" evidence="3">
    <location>
        <begin position="1"/>
        <end position="12"/>
    </location>
</feature>
<dbReference type="InterPro" id="IPR036028">
    <property type="entry name" value="SH3-like_dom_sf"/>
</dbReference>
<reference evidence="5 6" key="1">
    <citation type="submission" date="2024-02" db="EMBL/GenBank/DDBJ databases">
        <title>A draft genome for the cacao thread blight pathogen Marasmius crinis-equi.</title>
        <authorList>
            <person name="Cohen S.P."/>
            <person name="Baruah I.K."/>
            <person name="Amoako-Attah I."/>
            <person name="Bukari Y."/>
            <person name="Meinhardt L.W."/>
            <person name="Bailey B.A."/>
        </authorList>
    </citation>
    <scope>NUCLEOTIDE SEQUENCE [LARGE SCALE GENOMIC DNA]</scope>
    <source>
        <strain evidence="5 6">GH-76</strain>
    </source>
</reference>
<evidence type="ECO:0000256" key="1">
    <source>
        <dbReference type="ARBA" id="ARBA00022443"/>
    </source>
</evidence>
<dbReference type="PROSITE" id="PS50002">
    <property type="entry name" value="SH3"/>
    <property type="match status" value="1"/>
</dbReference>
<evidence type="ECO:0000256" key="3">
    <source>
        <dbReference type="SAM" id="MobiDB-lite"/>
    </source>
</evidence>
<keyword evidence="6" id="KW-1185">Reference proteome</keyword>
<feature type="region of interest" description="Disordered" evidence="3">
    <location>
        <begin position="38"/>
        <end position="73"/>
    </location>
</feature>
<feature type="region of interest" description="Disordered" evidence="3">
    <location>
        <begin position="211"/>
        <end position="238"/>
    </location>
</feature>
<evidence type="ECO:0000313" key="6">
    <source>
        <dbReference type="Proteomes" id="UP001465976"/>
    </source>
</evidence>
<evidence type="ECO:0000313" key="5">
    <source>
        <dbReference type="EMBL" id="KAL0563963.1"/>
    </source>
</evidence>
<dbReference type="SUPFAM" id="SSF50044">
    <property type="entry name" value="SH3-domain"/>
    <property type="match status" value="1"/>
</dbReference>
<dbReference type="Gene3D" id="2.30.30.40">
    <property type="entry name" value="SH3 Domains"/>
    <property type="match status" value="1"/>
</dbReference>
<proteinExistence type="predicted"/>
<dbReference type="Proteomes" id="UP001465976">
    <property type="component" value="Unassembled WGS sequence"/>
</dbReference>
<feature type="compositionally biased region" description="Acidic residues" evidence="3">
    <location>
        <begin position="217"/>
        <end position="228"/>
    </location>
</feature>
<dbReference type="EMBL" id="JBAHYK010003082">
    <property type="protein sequence ID" value="KAL0563963.1"/>
    <property type="molecule type" value="Genomic_DNA"/>
</dbReference>
<dbReference type="CDD" id="cd00174">
    <property type="entry name" value="SH3"/>
    <property type="match status" value="1"/>
</dbReference>
<evidence type="ECO:0000256" key="2">
    <source>
        <dbReference type="PROSITE-ProRule" id="PRU00192"/>
    </source>
</evidence>
<gene>
    <name evidence="5" type="ORF">V5O48_018092</name>
</gene>
<feature type="domain" description="SH3" evidence="4">
    <location>
        <begin position="531"/>
        <end position="592"/>
    </location>
</feature>